<evidence type="ECO:0000313" key="1">
    <source>
        <dbReference type="EMBL" id="CAB4155244.1"/>
    </source>
</evidence>
<reference evidence="1" key="1">
    <citation type="submission" date="2020-04" db="EMBL/GenBank/DDBJ databases">
        <authorList>
            <person name="Chiriac C."/>
            <person name="Salcher M."/>
            <person name="Ghai R."/>
            <person name="Kavagutti S V."/>
        </authorList>
    </citation>
    <scope>NUCLEOTIDE SEQUENCE</scope>
</reference>
<proteinExistence type="predicted"/>
<protein>
    <submittedName>
        <fullName evidence="1">Uncharacterized protein</fullName>
    </submittedName>
</protein>
<name>A0A6J5NIQ2_9CAUD</name>
<dbReference type="EMBL" id="LR796625">
    <property type="protein sequence ID" value="CAB4155244.1"/>
    <property type="molecule type" value="Genomic_DNA"/>
</dbReference>
<dbReference type="EMBL" id="LR797270">
    <property type="protein sequence ID" value="CAB4198674.1"/>
    <property type="molecule type" value="Genomic_DNA"/>
</dbReference>
<sequence length="99" mass="11012">MSRYATTQLLKKSNGPRYLATTIVPVIPYGADDVYIVTTSIERLDKLADKFYGDASKWWVIATANGIGKGTLVIPTESRLRIPSINNLQQIINNTNSLR</sequence>
<evidence type="ECO:0000313" key="2">
    <source>
        <dbReference type="EMBL" id="CAB4171157.1"/>
    </source>
</evidence>
<organism evidence="1">
    <name type="scientific">uncultured Caudovirales phage</name>
    <dbReference type="NCBI Taxonomy" id="2100421"/>
    <lineage>
        <taxon>Viruses</taxon>
        <taxon>Duplodnaviria</taxon>
        <taxon>Heunggongvirae</taxon>
        <taxon>Uroviricota</taxon>
        <taxon>Caudoviricetes</taxon>
        <taxon>Peduoviridae</taxon>
        <taxon>Maltschvirus</taxon>
        <taxon>Maltschvirus maltsch</taxon>
    </lineage>
</organism>
<evidence type="ECO:0000313" key="3">
    <source>
        <dbReference type="EMBL" id="CAB4198674.1"/>
    </source>
</evidence>
<gene>
    <name evidence="3" type="ORF">UFOVP1307_207</name>
    <name evidence="1" type="ORF">UFOVP651_139</name>
    <name evidence="2" type="ORF">UFOVP902_218</name>
</gene>
<dbReference type="EMBL" id="LR796859">
    <property type="protein sequence ID" value="CAB4171157.1"/>
    <property type="molecule type" value="Genomic_DNA"/>
</dbReference>
<accession>A0A6J5NIQ2</accession>